<dbReference type="AlphaFoldDB" id="A0AB35IRA2"/>
<feature type="domain" description="N-acetyltransferase" evidence="1">
    <location>
        <begin position="9"/>
        <end position="178"/>
    </location>
</feature>
<protein>
    <submittedName>
        <fullName evidence="2">GNAT family N-acetyltransferase</fullName>
    </submittedName>
</protein>
<reference evidence="2" key="1">
    <citation type="submission" date="2023-01" db="EMBL/GenBank/DDBJ databases">
        <title>Human gut microbiome strain richness.</title>
        <authorList>
            <person name="Chen-Liaw A."/>
        </authorList>
    </citation>
    <scope>NUCLEOTIDE SEQUENCE</scope>
    <source>
        <strain evidence="2">1001217st2_G6_1001217B_191108</strain>
    </source>
</reference>
<organism evidence="2 3">
    <name type="scientific">Thomasclavelia ramosa</name>
    <dbReference type="NCBI Taxonomy" id="1547"/>
    <lineage>
        <taxon>Bacteria</taxon>
        <taxon>Bacillati</taxon>
        <taxon>Bacillota</taxon>
        <taxon>Erysipelotrichia</taxon>
        <taxon>Erysipelotrichales</taxon>
        <taxon>Coprobacillaceae</taxon>
        <taxon>Thomasclavelia</taxon>
    </lineage>
</organism>
<proteinExistence type="predicted"/>
<dbReference type="PROSITE" id="PS51186">
    <property type="entry name" value="GNAT"/>
    <property type="match status" value="1"/>
</dbReference>
<dbReference type="EMBL" id="JAQLKE010000043">
    <property type="protein sequence ID" value="MDB7085538.1"/>
    <property type="molecule type" value="Genomic_DNA"/>
</dbReference>
<evidence type="ECO:0000259" key="1">
    <source>
        <dbReference type="PROSITE" id="PS51186"/>
    </source>
</evidence>
<evidence type="ECO:0000313" key="3">
    <source>
        <dbReference type="Proteomes" id="UP001211987"/>
    </source>
</evidence>
<dbReference type="RefSeq" id="WP_272019259.1">
    <property type="nucleotide sequence ID" value="NZ_JAQLKE010000043.1"/>
</dbReference>
<dbReference type="Pfam" id="PF00583">
    <property type="entry name" value="Acetyltransf_1"/>
    <property type="match status" value="1"/>
</dbReference>
<sequence>MKNDNLLKYRILNTEEINRELFKDFIRHQNVTKCWRKENDKWMIKEAPFIDDWTETDYQILISCLKNTITSNGFVYAAFYDEKLKGFVSVEPEIFGDKQGYCDLSSIHISEDMRNKGIGRTLFLAAKEWAKQKGATKLYISAHSAVESQAFYRSMGCIEAEVYNQKHVEEEPYDCQLECSL</sequence>
<dbReference type="InterPro" id="IPR000182">
    <property type="entry name" value="GNAT_dom"/>
</dbReference>
<evidence type="ECO:0000313" key="2">
    <source>
        <dbReference type="EMBL" id="MDB7085538.1"/>
    </source>
</evidence>
<dbReference type="InterPro" id="IPR016181">
    <property type="entry name" value="Acyl_CoA_acyltransferase"/>
</dbReference>
<dbReference type="SUPFAM" id="SSF55729">
    <property type="entry name" value="Acyl-CoA N-acyltransferases (Nat)"/>
    <property type="match status" value="1"/>
</dbReference>
<dbReference type="GO" id="GO:0016747">
    <property type="term" value="F:acyltransferase activity, transferring groups other than amino-acyl groups"/>
    <property type="evidence" value="ECO:0007669"/>
    <property type="project" value="InterPro"/>
</dbReference>
<dbReference type="Gene3D" id="3.40.630.30">
    <property type="match status" value="1"/>
</dbReference>
<dbReference type="CDD" id="cd04301">
    <property type="entry name" value="NAT_SF"/>
    <property type="match status" value="1"/>
</dbReference>
<name>A0AB35IRA2_9FIRM</name>
<accession>A0AB35IRA2</accession>
<comment type="caution">
    <text evidence="2">The sequence shown here is derived from an EMBL/GenBank/DDBJ whole genome shotgun (WGS) entry which is preliminary data.</text>
</comment>
<dbReference type="Proteomes" id="UP001211987">
    <property type="component" value="Unassembled WGS sequence"/>
</dbReference>
<gene>
    <name evidence="2" type="ORF">PM738_17180</name>
</gene>